<evidence type="ECO:0000256" key="1">
    <source>
        <dbReference type="ARBA" id="ARBA00004496"/>
    </source>
</evidence>
<dbReference type="eggNOG" id="KOG3308">
    <property type="taxonomic scope" value="Eukaryota"/>
</dbReference>
<reference evidence="4 5" key="1">
    <citation type="journal article" date="2011" name="Genome Biol. Evol.">
        <title>Integration of the genetic map and genome assembly of fugu facilitates insights into distinct features of genome evolution in teleosts and mammals.</title>
        <authorList>
            <person name="Kai W."/>
            <person name="Kikuchi K."/>
            <person name="Tohari S."/>
            <person name="Chew A.K."/>
            <person name="Tay A."/>
            <person name="Fujiwara A."/>
            <person name="Hosoya S."/>
            <person name="Suetake H."/>
            <person name="Naruse K."/>
            <person name="Brenner S."/>
            <person name="Suzuki Y."/>
            <person name="Venkatesh B."/>
        </authorList>
    </citation>
    <scope>NUCLEOTIDE SEQUENCE [LARGE SCALE GENOMIC DNA]</scope>
</reference>
<evidence type="ECO:0000313" key="4">
    <source>
        <dbReference type="Ensembl" id="ENSTRUP00000046015.3"/>
    </source>
</evidence>
<reference evidence="4" key="3">
    <citation type="submission" date="2025-09" db="UniProtKB">
        <authorList>
            <consortium name="Ensembl"/>
        </authorList>
    </citation>
    <scope>IDENTIFICATION</scope>
</reference>
<dbReference type="GO" id="GO:0005737">
    <property type="term" value="C:cytoplasm"/>
    <property type="evidence" value="ECO:0007669"/>
    <property type="project" value="UniProtKB-SubCell"/>
</dbReference>
<dbReference type="HOGENOM" id="CLU_039135_3_0_1"/>
<keyword evidence="5" id="KW-1185">Reference proteome</keyword>
<evidence type="ECO:0000256" key="3">
    <source>
        <dbReference type="SAM" id="MobiDB-lite"/>
    </source>
</evidence>
<gene>
    <name evidence="4" type="primary">prune2</name>
</gene>
<dbReference type="STRING" id="31033.ENSTRUP00000062895"/>
<dbReference type="InterPro" id="IPR022181">
    <property type="entry name" value="Bcl2-/adenovirus-E1B"/>
</dbReference>
<dbReference type="Proteomes" id="UP000005226">
    <property type="component" value="Chromosome 6"/>
</dbReference>
<dbReference type="GO" id="GO:0006915">
    <property type="term" value="P:apoptotic process"/>
    <property type="evidence" value="ECO:0007669"/>
    <property type="project" value="TreeGrafter"/>
</dbReference>
<sequence>MEIIPFHPGSSLCCASASPVAPPTTLPLQGGPGHRKKLSAPRISLSLDQSEDDLGETPDDLDINVDELDTPDEGDYLDYTDHETDWEASAGPDPRDPIPTYGAEEERQDVRLWRTVVIGEQEHRINMKVIEPYMRVISHGGYYGNQVNAIIVFAACFLPDSDREDYHEIMENLFL</sequence>
<feature type="compositionally biased region" description="Acidic residues" evidence="3">
    <location>
        <begin position="49"/>
        <end position="78"/>
    </location>
</feature>
<dbReference type="PANTHER" id="PTHR12112:SF11">
    <property type="entry name" value="PROTEIN PRUNE HOMOLOG 2"/>
    <property type="match status" value="1"/>
</dbReference>
<reference evidence="4" key="2">
    <citation type="submission" date="2025-08" db="UniProtKB">
        <authorList>
            <consortium name="Ensembl"/>
        </authorList>
    </citation>
    <scope>IDENTIFICATION</scope>
</reference>
<proteinExistence type="predicted"/>
<dbReference type="PANTHER" id="PTHR12112">
    <property type="entry name" value="BNIP - RELATED"/>
    <property type="match status" value="1"/>
</dbReference>
<evidence type="ECO:0000313" key="5">
    <source>
        <dbReference type="Proteomes" id="UP000005226"/>
    </source>
</evidence>
<accession>H2V9X5</accession>
<organism evidence="4 5">
    <name type="scientific">Takifugu rubripes</name>
    <name type="common">Japanese pufferfish</name>
    <name type="synonym">Fugu rubripes</name>
    <dbReference type="NCBI Taxonomy" id="31033"/>
    <lineage>
        <taxon>Eukaryota</taxon>
        <taxon>Metazoa</taxon>
        <taxon>Chordata</taxon>
        <taxon>Craniata</taxon>
        <taxon>Vertebrata</taxon>
        <taxon>Euteleostomi</taxon>
        <taxon>Actinopterygii</taxon>
        <taxon>Neopterygii</taxon>
        <taxon>Teleostei</taxon>
        <taxon>Neoteleostei</taxon>
        <taxon>Acanthomorphata</taxon>
        <taxon>Eupercaria</taxon>
        <taxon>Tetraodontiformes</taxon>
        <taxon>Tetradontoidea</taxon>
        <taxon>Tetraodontidae</taxon>
        <taxon>Takifugu</taxon>
    </lineage>
</organism>
<keyword evidence="2" id="KW-0963">Cytoplasm</keyword>
<name>H2V9X5_TAKRU</name>
<feature type="region of interest" description="Disordered" evidence="3">
    <location>
        <begin position="18"/>
        <end position="101"/>
    </location>
</feature>
<dbReference type="Ensembl" id="ENSTRUT00000046169.3">
    <property type="protein sequence ID" value="ENSTRUP00000046015.3"/>
    <property type="gene ID" value="ENSTRUG00000017951.3"/>
</dbReference>
<comment type="subcellular location">
    <subcellularLocation>
        <location evidence="1">Cytoplasm</location>
    </subcellularLocation>
</comment>
<dbReference type="Pfam" id="PF12496">
    <property type="entry name" value="BNIP2"/>
    <property type="match status" value="1"/>
</dbReference>
<evidence type="ECO:0000256" key="2">
    <source>
        <dbReference type="ARBA" id="ARBA00022490"/>
    </source>
</evidence>
<dbReference type="GeneTree" id="ENSGT00940000154422"/>
<dbReference type="AlphaFoldDB" id="H2V9X5"/>
<protein>
    <submittedName>
        <fullName evidence="4">Prune homolog 2 with BCH domain</fullName>
    </submittedName>
</protein>